<protein>
    <submittedName>
        <fullName evidence="1">Uncharacterized protein</fullName>
    </submittedName>
</protein>
<dbReference type="Proteomes" id="UP001604277">
    <property type="component" value="Unassembled WGS sequence"/>
</dbReference>
<gene>
    <name evidence="1" type="ORF">Fot_54909</name>
</gene>
<evidence type="ECO:0000313" key="1">
    <source>
        <dbReference type="EMBL" id="KAL2459220.1"/>
    </source>
</evidence>
<proteinExistence type="predicted"/>
<name>A0ABD1P5R7_9LAMI</name>
<dbReference type="EMBL" id="JBFOLJ010000023">
    <property type="protein sequence ID" value="KAL2459220.1"/>
    <property type="molecule type" value="Genomic_DNA"/>
</dbReference>
<comment type="caution">
    <text evidence="1">The sequence shown here is derived from an EMBL/GenBank/DDBJ whole genome shotgun (WGS) entry which is preliminary data.</text>
</comment>
<organism evidence="1 2">
    <name type="scientific">Forsythia ovata</name>
    <dbReference type="NCBI Taxonomy" id="205694"/>
    <lineage>
        <taxon>Eukaryota</taxon>
        <taxon>Viridiplantae</taxon>
        <taxon>Streptophyta</taxon>
        <taxon>Embryophyta</taxon>
        <taxon>Tracheophyta</taxon>
        <taxon>Spermatophyta</taxon>
        <taxon>Magnoliopsida</taxon>
        <taxon>eudicotyledons</taxon>
        <taxon>Gunneridae</taxon>
        <taxon>Pentapetalae</taxon>
        <taxon>asterids</taxon>
        <taxon>lamiids</taxon>
        <taxon>Lamiales</taxon>
        <taxon>Oleaceae</taxon>
        <taxon>Forsythieae</taxon>
        <taxon>Forsythia</taxon>
    </lineage>
</organism>
<sequence length="157" mass="17795">MDEANLSNIFAGGTEKGTGDYVSLMECNKEEAMRAKNMVQNKMGNKDLWVLGRLQSKARNSFSVDSCIRLGASAKPQGIRWQDGMRKLKAVRRSQVMKWTLWVLRGSTSSLMIKRSAFWFQRMKICGWSKCLHSDVDALSVLKIEKSGCRLTVNLKQ</sequence>
<evidence type="ECO:0000313" key="2">
    <source>
        <dbReference type="Proteomes" id="UP001604277"/>
    </source>
</evidence>
<accession>A0ABD1P5R7</accession>
<keyword evidence="2" id="KW-1185">Reference proteome</keyword>
<reference evidence="2" key="1">
    <citation type="submission" date="2024-07" db="EMBL/GenBank/DDBJ databases">
        <title>Two chromosome-level genome assemblies of Korean endemic species Abeliophyllum distichum and Forsythia ovata (Oleaceae).</title>
        <authorList>
            <person name="Jang H."/>
        </authorList>
    </citation>
    <scope>NUCLEOTIDE SEQUENCE [LARGE SCALE GENOMIC DNA]</scope>
</reference>
<dbReference type="AlphaFoldDB" id="A0ABD1P5R7"/>